<evidence type="ECO:0000313" key="3">
    <source>
        <dbReference type="Proteomes" id="UP000007519"/>
    </source>
</evidence>
<evidence type="ECO:0000256" key="1">
    <source>
        <dbReference type="SAM" id="Coils"/>
    </source>
</evidence>
<dbReference type="STRING" id="984262.SGRA_0769"/>
<dbReference type="EMBL" id="CP002831">
    <property type="protein sequence ID" value="AFC23507.1"/>
    <property type="molecule type" value="Genomic_DNA"/>
</dbReference>
<gene>
    <name evidence="2" type="ordered locus">SGRA_0769</name>
</gene>
<feature type="coiled-coil region" evidence="1">
    <location>
        <begin position="9"/>
        <end position="36"/>
    </location>
</feature>
<organism evidence="2 3">
    <name type="scientific">Saprospira grandis (strain Lewin)</name>
    <dbReference type="NCBI Taxonomy" id="984262"/>
    <lineage>
        <taxon>Bacteria</taxon>
        <taxon>Pseudomonadati</taxon>
        <taxon>Bacteroidota</taxon>
        <taxon>Saprospiria</taxon>
        <taxon>Saprospirales</taxon>
        <taxon>Saprospiraceae</taxon>
        <taxon>Saprospira</taxon>
    </lineage>
</organism>
<dbReference type="KEGG" id="sgn:SGRA_0769"/>
<dbReference type="Proteomes" id="UP000007519">
    <property type="component" value="Chromosome"/>
</dbReference>
<keyword evidence="3" id="KW-1185">Reference proteome</keyword>
<feature type="coiled-coil region" evidence="1">
    <location>
        <begin position="92"/>
        <end position="331"/>
    </location>
</feature>
<proteinExistence type="predicted"/>
<keyword evidence="1" id="KW-0175">Coiled coil</keyword>
<dbReference type="HOGENOM" id="CLU_063207_1_0_10"/>
<evidence type="ECO:0000313" key="2">
    <source>
        <dbReference type="EMBL" id="AFC23507.1"/>
    </source>
</evidence>
<reference evidence="2 3" key="1">
    <citation type="journal article" date="2012" name="Stand. Genomic Sci.">
        <title>Complete genome sequencing and analysis of Saprospira grandis str. Lewin, a predatory marine bacterium.</title>
        <authorList>
            <person name="Saw J.H."/>
            <person name="Yuryev A."/>
            <person name="Kanbe M."/>
            <person name="Hou S."/>
            <person name="Young A.G."/>
            <person name="Aizawa S."/>
            <person name="Alam M."/>
        </authorList>
    </citation>
    <scope>NUCLEOTIDE SEQUENCE [LARGE SCALE GENOMIC DNA]</scope>
    <source>
        <strain evidence="2 3">Lewin</strain>
    </source>
</reference>
<dbReference type="OrthoDB" id="479613at2"/>
<dbReference type="AlphaFoldDB" id="H6L1G6"/>
<sequence length="356" mass="41346">MAVSMRNTKNQIMNAYKEALAKVKDLEKQLKNKEKAPAPSTTSSTKTVIQEKVVYKTAELKNLEGIIATLKAVEQGIAPAFSDNSALQAIEAEKLQNLQTKLEEEGQEIQKLYDIEVDADSMLKIIEEYLASQKQFEEEFEAKEKAYKEQLEEQQRSWDKEQELKSEEIAEMQREAEQERSRDKEQYDYQLKQERKIEDDNYKQKSNQLELELQTIQEQKEEAWAAEEKSVKEQEEEQAKYKADFEELEEKLRKEVKKAEAEAKGIVERDHKVKMKMLKTEQEGELNALQHIIDDLNSTLDKQKDQIHKLYAQLEDTQRQAQQLAVKALENSSSADSFKAMREIAMEQAKNMGKGK</sequence>
<dbReference type="eggNOG" id="COG4372">
    <property type="taxonomic scope" value="Bacteria"/>
</dbReference>
<name>H6L1G6_SAPGL</name>
<dbReference type="RefSeq" id="WP_015691161.1">
    <property type="nucleotide sequence ID" value="NC_016940.1"/>
</dbReference>
<protein>
    <submittedName>
        <fullName evidence="2">Uncharacterized protein</fullName>
    </submittedName>
</protein>
<accession>H6L1G6</accession>